<dbReference type="PROSITE" id="PS50850">
    <property type="entry name" value="MFS"/>
    <property type="match status" value="1"/>
</dbReference>
<dbReference type="STRING" id="930146.SAMN05192533_11530"/>
<dbReference type="SUPFAM" id="SSF103473">
    <property type="entry name" value="MFS general substrate transporter"/>
    <property type="match status" value="1"/>
</dbReference>
<keyword evidence="17" id="KW-1185">Reference proteome</keyword>
<evidence type="ECO:0000313" key="17">
    <source>
        <dbReference type="Proteomes" id="UP000198553"/>
    </source>
</evidence>
<feature type="transmembrane region" description="Helical" evidence="14">
    <location>
        <begin position="209"/>
        <end position="226"/>
    </location>
</feature>
<dbReference type="GO" id="GO:1902600">
    <property type="term" value="P:proton transmembrane transport"/>
    <property type="evidence" value="ECO:0007669"/>
    <property type="project" value="UniProtKB-KW"/>
</dbReference>
<protein>
    <recommendedName>
        <fullName evidence="13">Tetracycline resistance protein</fullName>
    </recommendedName>
</protein>
<comment type="function">
    <text evidence="1">Resistance to tetracycline by an active tetracycline efflux. This is an energy-dependent process that decreases the accumulation of the antibiotic in whole cells. This protein functions as a metal-tetracycline/H(+) antiporter.</text>
</comment>
<feature type="transmembrane region" description="Helical" evidence="14">
    <location>
        <begin position="148"/>
        <end position="170"/>
    </location>
</feature>
<dbReference type="Gene3D" id="1.20.1720.10">
    <property type="entry name" value="Multidrug resistance protein D"/>
    <property type="match status" value="1"/>
</dbReference>
<evidence type="ECO:0000256" key="9">
    <source>
        <dbReference type="ARBA" id="ARBA00022989"/>
    </source>
</evidence>
<keyword evidence="6" id="KW-1003">Cell membrane</keyword>
<gene>
    <name evidence="16" type="ORF">SAMN05192533_11530</name>
</gene>
<dbReference type="InterPro" id="IPR036259">
    <property type="entry name" value="MFS_trans_sf"/>
</dbReference>
<keyword evidence="5" id="KW-0050">Antiport</keyword>
<dbReference type="PANTHER" id="PTHR23501">
    <property type="entry name" value="MAJOR FACILITATOR SUPERFAMILY"/>
    <property type="match status" value="1"/>
</dbReference>
<feature type="transmembrane region" description="Helical" evidence="14">
    <location>
        <begin position="435"/>
        <end position="458"/>
    </location>
</feature>
<dbReference type="InterPro" id="IPR020846">
    <property type="entry name" value="MFS_dom"/>
</dbReference>
<dbReference type="InterPro" id="IPR011701">
    <property type="entry name" value="MFS"/>
</dbReference>
<dbReference type="EMBL" id="FOBW01000015">
    <property type="protein sequence ID" value="SEN55857.1"/>
    <property type="molecule type" value="Genomic_DNA"/>
</dbReference>
<evidence type="ECO:0000256" key="6">
    <source>
        <dbReference type="ARBA" id="ARBA00022475"/>
    </source>
</evidence>
<dbReference type="Pfam" id="PF07690">
    <property type="entry name" value="MFS_1"/>
    <property type="match status" value="1"/>
</dbReference>
<proteinExistence type="inferred from homology"/>
<feature type="transmembrane region" description="Helical" evidence="14">
    <location>
        <begin position="232"/>
        <end position="249"/>
    </location>
</feature>
<dbReference type="Proteomes" id="UP000198553">
    <property type="component" value="Unassembled WGS sequence"/>
</dbReference>
<evidence type="ECO:0000256" key="5">
    <source>
        <dbReference type="ARBA" id="ARBA00022449"/>
    </source>
</evidence>
<evidence type="ECO:0000256" key="3">
    <source>
        <dbReference type="ARBA" id="ARBA00007520"/>
    </source>
</evidence>
<evidence type="ECO:0000256" key="14">
    <source>
        <dbReference type="SAM" id="Phobius"/>
    </source>
</evidence>
<evidence type="ECO:0000256" key="2">
    <source>
        <dbReference type="ARBA" id="ARBA00004651"/>
    </source>
</evidence>
<evidence type="ECO:0000313" key="16">
    <source>
        <dbReference type="EMBL" id="SEN55857.1"/>
    </source>
</evidence>
<feature type="transmembrane region" description="Helical" evidence="14">
    <location>
        <begin position="395"/>
        <end position="415"/>
    </location>
</feature>
<organism evidence="16 17">
    <name type="scientific">Mesobacillus persicus</name>
    <dbReference type="NCBI Taxonomy" id="930146"/>
    <lineage>
        <taxon>Bacteria</taxon>
        <taxon>Bacillati</taxon>
        <taxon>Bacillota</taxon>
        <taxon>Bacilli</taxon>
        <taxon>Bacillales</taxon>
        <taxon>Bacillaceae</taxon>
        <taxon>Mesobacillus</taxon>
    </lineage>
</organism>
<feature type="transmembrane region" description="Helical" evidence="14">
    <location>
        <begin position="25"/>
        <end position="48"/>
    </location>
</feature>
<dbReference type="PRINTS" id="PR01036">
    <property type="entry name" value="TCRTETB"/>
</dbReference>
<accession>A0A1H8HIU6</accession>
<evidence type="ECO:0000256" key="10">
    <source>
        <dbReference type="ARBA" id="ARBA00023065"/>
    </source>
</evidence>
<keyword evidence="4" id="KW-0813">Transport</keyword>
<feature type="transmembrane region" description="Helical" evidence="14">
    <location>
        <begin position="176"/>
        <end position="197"/>
    </location>
</feature>
<comment type="subcellular location">
    <subcellularLocation>
        <location evidence="2">Cell membrane</location>
        <topology evidence="2">Multi-pass membrane protein</topology>
    </subcellularLocation>
</comment>
<evidence type="ECO:0000256" key="7">
    <source>
        <dbReference type="ARBA" id="ARBA00022692"/>
    </source>
</evidence>
<keyword evidence="7 14" id="KW-0812">Transmembrane</keyword>
<dbReference type="Gene3D" id="1.20.1250.20">
    <property type="entry name" value="MFS general substrate transporter like domains"/>
    <property type="match status" value="1"/>
</dbReference>
<keyword evidence="8" id="KW-0375">Hydrogen ion transport</keyword>
<dbReference type="GO" id="GO:0005886">
    <property type="term" value="C:plasma membrane"/>
    <property type="evidence" value="ECO:0007669"/>
    <property type="project" value="UniProtKB-SubCell"/>
</dbReference>
<feature type="transmembrane region" description="Helical" evidence="14">
    <location>
        <begin position="60"/>
        <end position="79"/>
    </location>
</feature>
<evidence type="ECO:0000256" key="1">
    <source>
        <dbReference type="ARBA" id="ARBA00003279"/>
    </source>
</evidence>
<feature type="transmembrane region" description="Helical" evidence="14">
    <location>
        <begin position="332"/>
        <end position="351"/>
    </location>
</feature>
<dbReference type="RefSeq" id="WP_244532650.1">
    <property type="nucleotide sequence ID" value="NZ_FOBW01000015.1"/>
</dbReference>
<feature type="transmembrane region" description="Helical" evidence="14">
    <location>
        <begin position="270"/>
        <end position="291"/>
    </location>
</feature>
<evidence type="ECO:0000256" key="8">
    <source>
        <dbReference type="ARBA" id="ARBA00022781"/>
    </source>
</evidence>
<keyword evidence="11 14" id="KW-0472">Membrane</keyword>
<feature type="transmembrane region" description="Helical" evidence="14">
    <location>
        <begin position="297"/>
        <end position="320"/>
    </location>
</feature>
<feature type="transmembrane region" description="Helical" evidence="14">
    <location>
        <begin position="357"/>
        <end position="383"/>
    </location>
</feature>
<keyword evidence="10" id="KW-0406">Ion transport</keyword>
<dbReference type="CDD" id="cd17321">
    <property type="entry name" value="MFS_MMR_MDR_like"/>
    <property type="match status" value="1"/>
</dbReference>
<comment type="similarity">
    <text evidence="3">Belongs to the major facilitator superfamily. TCR/Tet family.</text>
</comment>
<feature type="transmembrane region" description="Helical" evidence="14">
    <location>
        <begin position="91"/>
        <end position="110"/>
    </location>
</feature>
<keyword evidence="12" id="KW-0046">Antibiotic resistance</keyword>
<evidence type="ECO:0000256" key="13">
    <source>
        <dbReference type="ARBA" id="ARBA00040630"/>
    </source>
</evidence>
<sequence length="471" mass="51414">MAEMTTVAESLSVEYQLSKAEKQKIIFLMCTVLLFSVMNGTMFMIAVPDIARSFALLPSQVSWVVTGYIIIYAIGALMYGKLADIYPLKNLLTIGLSLFAIGSIVGFFAPNYSVVILARLIQASGASSIVALAFIVPTRYFPEARSRVLGIVSSTMAFASGIGPVIGGFIAGALNWQFLFLISVFVVITIPFFRIWMPQEEKKEGKVDILGAMFIAIAVATLILFITMFDWYYIVVSIGFFSLFAWRIFTSEIPFIRPDLFRNGAFRTTIISGFFAIMTMFGMMFMLPLMLSEVNGLNTLWIGLTLFPGAMAAALTGKWAGVLTDLRGSKPVVYLAFALMILGFFLLSTFIGGPGWVISIVVILSYIAFPFLQTSTANLISFALPRNEIGVGMGIYNLFNFMAGAFGGAIIGRVLDYEVGLRINPFSIAEGTGIIYSNVFAGLIIVTALNGGFFYLALRKNELIKEGSSAN</sequence>
<keyword evidence="9 14" id="KW-1133">Transmembrane helix</keyword>
<dbReference type="GO" id="GO:0015297">
    <property type="term" value="F:antiporter activity"/>
    <property type="evidence" value="ECO:0007669"/>
    <property type="project" value="UniProtKB-KW"/>
</dbReference>
<dbReference type="PANTHER" id="PTHR23501:SF188">
    <property type="entry name" value="TETRACYCLINE RESISTANCE PROTEIN"/>
    <property type="match status" value="1"/>
</dbReference>
<evidence type="ECO:0000256" key="4">
    <source>
        <dbReference type="ARBA" id="ARBA00022448"/>
    </source>
</evidence>
<evidence type="ECO:0000259" key="15">
    <source>
        <dbReference type="PROSITE" id="PS50850"/>
    </source>
</evidence>
<feature type="domain" description="Major facilitator superfamily (MFS) profile" evidence="15">
    <location>
        <begin position="25"/>
        <end position="459"/>
    </location>
</feature>
<evidence type="ECO:0000256" key="12">
    <source>
        <dbReference type="ARBA" id="ARBA00023251"/>
    </source>
</evidence>
<evidence type="ECO:0000256" key="11">
    <source>
        <dbReference type="ARBA" id="ARBA00023136"/>
    </source>
</evidence>
<reference evidence="17" key="1">
    <citation type="submission" date="2016-10" db="EMBL/GenBank/DDBJ databases">
        <authorList>
            <person name="Varghese N."/>
            <person name="Submissions S."/>
        </authorList>
    </citation>
    <scope>NUCLEOTIDE SEQUENCE [LARGE SCALE GENOMIC DNA]</scope>
    <source>
        <strain evidence="17">B48,IBRC-M 10115,DSM 25386,CECT 8001</strain>
    </source>
</reference>
<dbReference type="GO" id="GO:0046677">
    <property type="term" value="P:response to antibiotic"/>
    <property type="evidence" value="ECO:0007669"/>
    <property type="project" value="UniProtKB-KW"/>
</dbReference>
<name>A0A1H8HIU6_9BACI</name>
<feature type="transmembrane region" description="Helical" evidence="14">
    <location>
        <begin position="116"/>
        <end position="136"/>
    </location>
</feature>
<dbReference type="AlphaFoldDB" id="A0A1H8HIU6"/>